<dbReference type="KEGG" id="samy:DB32_002304"/>
<keyword evidence="1" id="KW-0732">Signal</keyword>
<accession>A0A0F6W1N5</accession>
<feature type="chain" id="PRO_5002511110" evidence="1">
    <location>
        <begin position="19"/>
        <end position="342"/>
    </location>
</feature>
<dbReference type="OrthoDB" id="174027at2"/>
<sequence length="342" mass="34465">MQALPRLALALLSASLLACGDDATSDPVDASTPVDAIARIDASACASFEGAYGLSLDETCLRGTALELGTLCIAQHGCAATISGSLGAIDATVDGDVMRFEAGGLACTARRDRGALDIACEDASIAFSCEARASSTRTLDHACCTADDVCAADERCAPVNLGLDAPVPIVSACVRRGAASAGEACTVGGSGTDDCGADLTCTAGSLGDDMIVCRAICRADDECGDGEACRWYALTAPPVGYCVPTCTRFGAECPSFATCDAATVIDADGAIADGFACRAIGTTPAGEVCHRSIDCPADHACARAGGADARCWPVCDDAHPCDESSTCMPQRSGDTSGLCVPR</sequence>
<name>A0A0F6W1N5_9BACT</name>
<proteinExistence type="predicted"/>
<dbReference type="AlphaFoldDB" id="A0A0F6W1N5"/>
<organism evidence="2 3">
    <name type="scientific">Sandaracinus amylolyticus</name>
    <dbReference type="NCBI Taxonomy" id="927083"/>
    <lineage>
        <taxon>Bacteria</taxon>
        <taxon>Pseudomonadati</taxon>
        <taxon>Myxococcota</taxon>
        <taxon>Polyangia</taxon>
        <taxon>Polyangiales</taxon>
        <taxon>Sandaracinaceae</taxon>
        <taxon>Sandaracinus</taxon>
    </lineage>
</organism>
<evidence type="ECO:0000256" key="1">
    <source>
        <dbReference type="SAM" id="SignalP"/>
    </source>
</evidence>
<dbReference type="STRING" id="927083.DB32_002304"/>
<dbReference type="RefSeq" id="WP_053232424.1">
    <property type="nucleotide sequence ID" value="NZ_CP011125.1"/>
</dbReference>
<dbReference type="Proteomes" id="UP000034883">
    <property type="component" value="Chromosome"/>
</dbReference>
<gene>
    <name evidence="2" type="ORF">DB32_002304</name>
</gene>
<keyword evidence="3" id="KW-1185">Reference proteome</keyword>
<dbReference type="EMBL" id="CP011125">
    <property type="protein sequence ID" value="AKF05155.1"/>
    <property type="molecule type" value="Genomic_DNA"/>
</dbReference>
<evidence type="ECO:0000313" key="3">
    <source>
        <dbReference type="Proteomes" id="UP000034883"/>
    </source>
</evidence>
<feature type="signal peptide" evidence="1">
    <location>
        <begin position="1"/>
        <end position="18"/>
    </location>
</feature>
<dbReference type="PROSITE" id="PS51257">
    <property type="entry name" value="PROKAR_LIPOPROTEIN"/>
    <property type="match status" value="1"/>
</dbReference>
<keyword evidence="2" id="KW-0449">Lipoprotein</keyword>
<reference evidence="2 3" key="1">
    <citation type="submission" date="2015-03" db="EMBL/GenBank/DDBJ databases">
        <title>Genome assembly of Sandaracinus amylolyticus DSM 53668.</title>
        <authorList>
            <person name="Sharma G."/>
            <person name="Subramanian S."/>
        </authorList>
    </citation>
    <scope>NUCLEOTIDE SEQUENCE [LARGE SCALE GENOMIC DNA]</scope>
    <source>
        <strain evidence="2 3">DSM 53668</strain>
    </source>
</reference>
<evidence type="ECO:0000313" key="2">
    <source>
        <dbReference type="EMBL" id="AKF05155.1"/>
    </source>
</evidence>
<protein>
    <submittedName>
        <fullName evidence="2">Putative lipoprotein</fullName>
    </submittedName>
</protein>